<sequence length="41" mass="4881">MLKYEKSLQERSLEVKQSQNIADSVQRLAYSYKNIVQYSQI</sequence>
<comment type="caution">
    <text evidence="1">The sequence shown here is derived from an EMBL/GenBank/DDBJ whole genome shotgun (WGS) entry which is preliminary data.</text>
</comment>
<reference evidence="1" key="1">
    <citation type="journal article" date="2014" name="Front. Microbiol.">
        <title>High frequency of phylogenetically diverse reductive dehalogenase-homologous genes in deep subseafloor sedimentary metagenomes.</title>
        <authorList>
            <person name="Kawai M."/>
            <person name="Futagami T."/>
            <person name="Toyoda A."/>
            <person name="Takaki Y."/>
            <person name="Nishi S."/>
            <person name="Hori S."/>
            <person name="Arai W."/>
            <person name="Tsubouchi T."/>
            <person name="Morono Y."/>
            <person name="Uchiyama I."/>
            <person name="Ito T."/>
            <person name="Fujiyama A."/>
            <person name="Inagaki F."/>
            <person name="Takami H."/>
        </authorList>
    </citation>
    <scope>NUCLEOTIDE SEQUENCE</scope>
    <source>
        <strain evidence="1">Expedition CK06-06</strain>
    </source>
</reference>
<protein>
    <submittedName>
        <fullName evidence="1">Uncharacterized protein</fullName>
    </submittedName>
</protein>
<organism evidence="1">
    <name type="scientific">marine sediment metagenome</name>
    <dbReference type="NCBI Taxonomy" id="412755"/>
    <lineage>
        <taxon>unclassified sequences</taxon>
        <taxon>metagenomes</taxon>
        <taxon>ecological metagenomes</taxon>
    </lineage>
</organism>
<proteinExistence type="predicted"/>
<evidence type="ECO:0000313" key="1">
    <source>
        <dbReference type="EMBL" id="GAG16111.1"/>
    </source>
</evidence>
<name>X0WTR8_9ZZZZ</name>
<dbReference type="AlphaFoldDB" id="X0WTR8"/>
<accession>X0WTR8</accession>
<gene>
    <name evidence="1" type="ORF">S01H1_48654</name>
</gene>
<dbReference type="EMBL" id="BARS01031252">
    <property type="protein sequence ID" value="GAG16111.1"/>
    <property type="molecule type" value="Genomic_DNA"/>
</dbReference>